<evidence type="ECO:0000313" key="2">
    <source>
        <dbReference type="Proteomes" id="UP000010552"/>
    </source>
</evidence>
<reference evidence="2" key="1">
    <citation type="journal article" date="2013" name="Science">
        <title>Comparative analysis of bat genomes provides insight into the evolution of flight and immunity.</title>
        <authorList>
            <person name="Zhang G."/>
            <person name="Cowled C."/>
            <person name="Shi Z."/>
            <person name="Huang Z."/>
            <person name="Bishop-Lilly K.A."/>
            <person name="Fang X."/>
            <person name="Wynne J.W."/>
            <person name="Xiong Z."/>
            <person name="Baker M.L."/>
            <person name="Zhao W."/>
            <person name="Tachedjian M."/>
            <person name="Zhu Y."/>
            <person name="Zhou P."/>
            <person name="Jiang X."/>
            <person name="Ng J."/>
            <person name="Yang L."/>
            <person name="Wu L."/>
            <person name="Xiao J."/>
            <person name="Feng Y."/>
            <person name="Chen Y."/>
            <person name="Sun X."/>
            <person name="Zhang Y."/>
            <person name="Marsh G.A."/>
            <person name="Crameri G."/>
            <person name="Broder C.C."/>
            <person name="Frey K.G."/>
            <person name="Wang L.F."/>
            <person name="Wang J."/>
        </authorList>
    </citation>
    <scope>NUCLEOTIDE SEQUENCE [LARGE SCALE GENOMIC DNA]</scope>
</reference>
<evidence type="ECO:0000313" key="1">
    <source>
        <dbReference type="EMBL" id="ELK15286.1"/>
    </source>
</evidence>
<gene>
    <name evidence="1" type="ORF">PAL_GLEAN10004829</name>
</gene>
<organism evidence="1 2">
    <name type="scientific">Pteropus alecto</name>
    <name type="common">Black flying fox</name>
    <dbReference type="NCBI Taxonomy" id="9402"/>
    <lineage>
        <taxon>Eukaryota</taxon>
        <taxon>Metazoa</taxon>
        <taxon>Chordata</taxon>
        <taxon>Craniata</taxon>
        <taxon>Vertebrata</taxon>
        <taxon>Euteleostomi</taxon>
        <taxon>Mammalia</taxon>
        <taxon>Eutheria</taxon>
        <taxon>Laurasiatheria</taxon>
        <taxon>Chiroptera</taxon>
        <taxon>Yinpterochiroptera</taxon>
        <taxon>Pteropodoidea</taxon>
        <taxon>Pteropodidae</taxon>
        <taxon>Pteropodinae</taxon>
        <taxon>Pteropus</taxon>
    </lineage>
</organism>
<protein>
    <submittedName>
        <fullName evidence="1">Uncharacterized protein</fullName>
    </submittedName>
</protein>
<dbReference type="AlphaFoldDB" id="L5KWC2"/>
<dbReference type="Proteomes" id="UP000010552">
    <property type="component" value="Unassembled WGS sequence"/>
</dbReference>
<sequence>MDGYPTPQYHDSTQPHCPDDMGWLGSCFRKVVSHSWTTSEVVIVITWDPLWRNKVYWMGPMLGTNIAGLSFKFLFSSDASRDKLVAFMTCHYTKMVDLTSVTHSAFSTTTQPPPLGSKFINQA</sequence>
<keyword evidence="2" id="KW-1185">Reference proteome</keyword>
<dbReference type="EMBL" id="KB030539">
    <property type="protein sequence ID" value="ELK15286.1"/>
    <property type="molecule type" value="Genomic_DNA"/>
</dbReference>
<dbReference type="STRING" id="9402.L5KWC2"/>
<dbReference type="InParanoid" id="L5KWC2"/>
<proteinExistence type="predicted"/>
<accession>L5KWC2</accession>
<name>L5KWC2_PTEAL</name>